<evidence type="ECO:0000313" key="4">
    <source>
        <dbReference type="Proteomes" id="UP000673447"/>
    </source>
</evidence>
<evidence type="ECO:0000256" key="1">
    <source>
        <dbReference type="ARBA" id="ARBA00022729"/>
    </source>
</evidence>
<dbReference type="Pfam" id="PF12951">
    <property type="entry name" value="PATR"/>
    <property type="match status" value="10"/>
</dbReference>
<gene>
    <name evidence="3" type="ORF">J5837_12875</name>
</gene>
<feature type="domain" description="Autotransporter" evidence="2">
    <location>
        <begin position="4162"/>
        <end position="4445"/>
    </location>
</feature>
<evidence type="ECO:0000259" key="2">
    <source>
        <dbReference type="PROSITE" id="PS51208"/>
    </source>
</evidence>
<dbReference type="SUPFAM" id="SSF51126">
    <property type="entry name" value="Pectin lyase-like"/>
    <property type="match status" value="4"/>
</dbReference>
<dbReference type="SUPFAM" id="SSF103515">
    <property type="entry name" value="Autotransporter"/>
    <property type="match status" value="1"/>
</dbReference>
<dbReference type="PROSITE" id="PS51208">
    <property type="entry name" value="AUTOTRANSPORTER"/>
    <property type="match status" value="1"/>
</dbReference>
<dbReference type="InterPro" id="IPR011050">
    <property type="entry name" value="Pectin_lyase_fold/virulence"/>
</dbReference>
<comment type="caution">
    <text evidence="3">The sequence shown here is derived from an EMBL/GenBank/DDBJ whole genome shotgun (WGS) entry which is preliminary data.</text>
</comment>
<dbReference type="Pfam" id="PF13018">
    <property type="entry name" value="ESPR"/>
    <property type="match status" value="1"/>
</dbReference>
<dbReference type="SMART" id="SM00869">
    <property type="entry name" value="Autotransporter"/>
    <property type="match status" value="1"/>
</dbReference>
<dbReference type="InterPro" id="IPR036709">
    <property type="entry name" value="Autotransporte_beta_dom_sf"/>
</dbReference>
<dbReference type="RefSeq" id="WP_210537171.1">
    <property type="nucleotide sequence ID" value="NZ_JAGKTC010000003.1"/>
</dbReference>
<reference evidence="3" key="2">
    <citation type="submission" date="2021-03" db="EMBL/GenBank/DDBJ databases">
        <authorList>
            <person name="Cao W."/>
        </authorList>
    </citation>
    <scope>NUCLEOTIDE SEQUENCE</scope>
    <source>
        <strain evidence="3">110414</strain>
    </source>
</reference>
<keyword evidence="4" id="KW-1185">Reference proteome</keyword>
<dbReference type="Gene3D" id="2.160.20.160">
    <property type="match status" value="4"/>
</dbReference>
<sequence length="4445" mass="437563">MNRVFRIVWSYVLQAWVVASELSMRRGKRGGTVDQRTVTFEDRHDGDTAGISRHTAWPLRLGVLLALAALYPSAYAADRYWDPNGSTAGQGGNGIWNATNPVWSPLADGVTGPFSPWSNPALDDAFFGGTAGTVTLGAPITAHNLTFTADQYTLTGNTLTLAGTNPTISYTGGNRATINSVLAGSNGLRVSGGSTNGAIVLGGTNTLTGGITVNSNARLVGTGSNSFNGAANVVTVNNGGVLQVNNANAFGGNTAAANLVINNGGNLWLGGISLNHNITAAGGGTININQPFADISSTWTGNLVLTANTTLQVTNTGANGNTVFAGNLTDTGINRLSLVLNEGGGVDSSLYLDGTNSFTGGITVNAGQLFMRGTDAAAAAAGNVVTVNGGFLRVEGDAFGGDTDAAQLVLNGGVLRVDTNATLNHDVTLTGGDRYIDGLGNATWSGTPVLTADTVLHLGVGGHNLTVRGPLQDTGANQLSVLTQGGGVRFNGPMSFTGDLTLASGTTWFDGGSYTYSGDTIIRNGAQLVLNSISLSPNSNIRFEGLNNGSNTLIYGTSAEPSITMPNGAGGGQVHWTGTGGFYALNNQSDVTVNLGGAGVTLTWNDGNFVPNGHALILGTNATGGDARQLDFQNGIDLTGGLRDVRADNGNIADHAVISGVLQGTGGLQVRGNGALELTVANSYSGATVIGEDLADRGYLILGTAAARSPNSNVQFNGVGGIQNGGMLMMTAASGDFTDAVGTGAGQVQWIGSGGFGAIGGERHVNLGGTGATLTWGVGGFVPNGEMLRFGGRFTNSTVVWDNGINLGASERAINVNEGAGLDRDVRLQGVIQGTGALALQGQGDVDLFGLNTYSGDTRIGGGDQTSATDNMWVYFNTLADVGTASSFGTGATIELGSHNGGLIYEGTGPASGNRNLALAGRTGSLLHLFNRGSGALEFSGDVATTTSGASNELRLGGTFVSTDADNNGVADDPNILSGVISDGAGTTALIGTQCSAGSVWRLSGANTFTGRFLVNGCTFEATTIGNAGDASSVGAGDLISDFRSNSGTLRYIGSGESTDRLFWAWGNGILESSGTGPLSLTNTGLIVDRNGGFTQTLGGTNNGDNLFAPTLVNGLTPAEFHNPNNIFTLRKAGPGLWALVTDNNAHANAYAGNTRIAGGALRLDNAGAITGGLGVASSHGTTGSSERSSLILFEGIADGTGGVLGLTAASGGFFRGTSTRGLSFIDNNGTTVGVDPDGATGPLPAYGTEVLDDDNYEQGVRWTGSGGFAAWDGTQVVNLFGDARELTWGSGGFVPTNHQLVFGYQTATGTVDFRNGINLGASARTVHVNDGTAARDAIMSGVLRSTSTLGGLTKTGAGSLTLTANNTYTGTTNVSAGTLEVGSGGTTGSLGAGTTALVAAGASLVANRSNAYTLSQAVIGDGTLVQRGPGTTTMTNNSDIDHVVMEQGTLVTPGTLLTNDVTFTNAGGATLQVSGSLQTSTAGATLVTGGLGSDTIRIGAAGAMLANGSLGDGGDTLDVAGTLNTMGGTFDLAAGDDTFLIHDNTNVTGTVLGGLGTDTLNANIGTTADLDVVQGFETLTKTSAGTLHLNGPGSSDFSTVNVNAGTLDVDAGAAIIATAGSALNTAIASGATLNVDGAFGCGTGNDSISISGNVTGDGTIDQCGGDDTLILRDGANVSGYTGVFNGGANTAGIGDTVQLDIAGFIDFAQGTVANYENLLKSNTGTATLNGDHTYIGNTTISGGTLDVNGSLTTPVIGMTNAAGTTTLNIDGAVQAGAGIQTVILGGAASNNVNVNAGASLLAVGTLGDGTDVLDVAGTLNTGAGNFDLGNGNDSFVIHDNASVVGTVFGGAGTDTLNANIATTAALGVVQGFETLTKTGVGALHVNGPGTSDFATVNVNAGTLDVAAGAAIAAATGGTLATTVANGATLNVDGNYGCGTGADTLVVSGNVTGSGTIDQCGGDDTLTLNDGANLAQANAISGGAHNVGDTVVLNNALAMTLDGSDVANYELLVKNQGGIATLTGTLGFSGGTTLNAGTLGVDGNLTTPTLGMADNTVFNVDGTATAGPLPTDAIAITGSAGTNTVNVAAGALLRANGSLGDGNDVLDVAGTLDAVGGTFDLGAGDDIFAIHDGTSVLGTVDGGIGNDLLNVDISAANAATLDSLLGFESLGKTGLGTLQINGTAQFVNVDLQAGLLQVNNVTAQNTTVAAGSTLQVDGAYNGTAGSDTLTVAGTVTGSGTVALGDGDDSFTLRDGANLAGLAAPVDGGADVDGIVADIAGSATLGGTVNFETLNKTNVGTLNIDGSSSFSTVSVDGGTLNVGATGNVIAAVGASLDTVVAAGATLNVDGSYGCGSGNDSLSVSGTVSGGGTIDLCGGEDTLTLNDGAVLANTISGGTHGTGDTVVLNNAGALSFDASNTTNFEFLRKDNIGEATLTGTQGFSGGTTVNGGGLTVAGALETPTVGLADDTVLNVTGTLQGNAGGYASITGSAGVNTINVAASALLQAGGDLGDGSDVLDIAGALDTGGGSFNLGAGDDTFTVHDGTLVLGTVDGGAGLDTRVYDINAIANVGALLNFEGLAKTGIGILNLTGPGTTELQVVDVLGGTLNVAAGASVTPMLGGSLDTTIAAGATLDVDGSYGCGSGNDSLSVSGTVSGGGTIDLCGGEDTLTLNDGAVLANTISGGTHGTGDTVVLNNAGALSFDASNTTNFEFLRKDNIGEATLTGTQGFSGGTTVNGGGLTVAGALETPTVGLADDTVLNVTGTLQGNAGGYASITGSAGVNTVNVAASALLQAGGDLGDGSDVLDVAGTLDTGGTVFGMGAGDDTFVVHDTTAVLGTVDGGAGNDLLNVDVSTGNLVPLGSMLGFESLGKSGDGTLQINGPSSFIDVDLSAGTLEVSASGSVAAQNTTVAAGSTLQVDGSYNGTVGNDTMVVAGTVSGSGTVALGDGDDTFTIQDGADLSGLLTPVDGGAGTDTFVADLAGEATLGGAVNFETLNKTNTGTLHVDGPAPSSFITVNVDGGTLDVGATGSIGGVTSTTVAGDATLNVDGSYLGSAGNDSMGVSGTISGNGLIGLGDGDDTLTLHDGADLGGFTGLLDGGADSGGDTIVLDNAADLVFGTGAIVDFEVLSKQNTGTATLVGNQAYGVRAEVMQGSLVVAGSLATPQVVLADDTALTVDGTLDAGGGNPAAITGSAGANTVTVNGTAIATGDLGGGNDTLDVVGTLDTAGGAFALGDGDDRFVVHDGTVVVGTVDGGAGLDTRVYDINATADLGALVNFEGVTKTGTGTLNINGPAATELQSVDVLGGTLNIGPGGSVVATAGGTLDTVVGSGATLNVDGSFGCGDGNDNLSVSGTVSGSGTVDLCGGEDTLTLNDGAVLATTISGGGHGSGDTVVLNNASALSFDGGNVVNFEKLQKDNTGEATLTGTQSFSGGTTVNNGILMVAGSLETPTVALADDTVLNVDGTLRGNGGGYAAIAGSAGANTVNVAVGALMQAGGDLGDGNDVLDVAGTLDTDGGTLALGAGDDMFVVHDTTAMLGTVDGGAGNDMLNVNVGTGNTVPLGSLLGFESLGKSGDGTLQINGPSNFIDVAVQAGVLDVTAGGSIAAQNTTVALGATLQVDGAYTGTGGNDTLTVAGTVTGSGTVGLGDGNDTFTIQDGADLSGLLTPVDGGAGTDTFVADLAGEATLGGAINFETLAKTNTGTLHVDGPAPSAFATVTVDNGTLDIGVDGSLEGVRSAYLAMGAMLNVDGLFAGGEGDDVIEVAGTVAGSGTVALGDGDDRLVLMEGADLGGLANAVDGGAGTDTIQAQVDTTMVLGPTVNFETLYKGGNGTLIAEGDQAYTNVQIEQGTLDVAVGHTLSSQDTTINVGATLDVHGAFTGTAGDDTFVSMGTVNGALSFGAGNDSAHFVGGDLGGLTGVDGGAGSGDVLSFSSLELEADNFDVTSGWERVELLDNSSLTLASALDLQGATLFIDNTSVWTANDGASLTGSVENAGRIDVGANRVAISGGYNGANGLLQVTVSPANGTSGGLDIAGNVGGTTGVIFASDGTDVTAPTDILVISAANASAGAFVPAEPVDGFVRLEGSVFPWTFEQNGTDHNWYLGTDGGGVLPEIPGYAVLPTIGALMAQQGGDLVHQRLAGVRVTDSDCGPKGTAERAGAGVIDDCHGFWVATATNEIELGANPGFELSGDDVGLYMGFDQAVGSDRILRFGGYLGLLRANYWTSGVNSTDLPGIGESEIDMDTPVGGLYFSNQWANGAYADVILSGLRPSAHVRTADGFNERLVGNSLTLSARAGWRYALQGGWTLEPQMQIDASQVHWQDTVDAGGRSLVIDDDVTSTARAGLRLEKAFKTAGGASIRPWATLAVQDTFGEKATGLEVTGTGPNATPRLFPNHDRGLAASLDMGVEAKLNEKVSLFGVISVGEDLEGTDYEHRAANAGVRVRW</sequence>
<keyword evidence="1" id="KW-0732">Signal</keyword>
<dbReference type="InterPro" id="IPR005546">
    <property type="entry name" value="Autotransporte_beta"/>
</dbReference>
<proteinExistence type="predicted"/>
<dbReference type="InterPro" id="IPR013425">
    <property type="entry name" value="Autotrns_rpt"/>
</dbReference>
<reference evidence="3" key="1">
    <citation type="journal article" date="2016" name="Int. J. Syst. Evol. Microbiol.">
        <title>Pseudoxanthomonas helianthi sp. nov., isolated from roots of Jerusalem artichoke (Helianthus tuberosus).</title>
        <authorList>
            <person name="Kittiwongwattana C."/>
            <person name="Thawai C."/>
        </authorList>
    </citation>
    <scope>NUCLEOTIDE SEQUENCE</scope>
    <source>
        <strain evidence="3">110414</strain>
    </source>
</reference>
<organism evidence="3 4">
    <name type="scientific">Pseudoxanthomonas helianthi</name>
    <dbReference type="NCBI Taxonomy" id="1453541"/>
    <lineage>
        <taxon>Bacteria</taxon>
        <taxon>Pseudomonadati</taxon>
        <taxon>Pseudomonadota</taxon>
        <taxon>Gammaproteobacteria</taxon>
        <taxon>Lysobacterales</taxon>
        <taxon>Lysobacteraceae</taxon>
        <taxon>Pseudoxanthomonas</taxon>
    </lineage>
</organism>
<protein>
    <submittedName>
        <fullName evidence="3">Autotransporter-associated beta strand repeat-containing protein</fullName>
    </submittedName>
</protein>
<evidence type="ECO:0000313" key="3">
    <source>
        <dbReference type="EMBL" id="MBP3985299.1"/>
    </source>
</evidence>
<dbReference type="NCBIfam" id="TIGR02601">
    <property type="entry name" value="autotrns_rpt"/>
    <property type="match status" value="2"/>
</dbReference>
<dbReference type="PRINTS" id="PR00313">
    <property type="entry name" value="CABNDNGRPT"/>
</dbReference>
<name>A0A940X3K6_9GAMM</name>
<dbReference type="Proteomes" id="UP000673447">
    <property type="component" value="Unassembled WGS sequence"/>
</dbReference>
<dbReference type="InterPro" id="IPR024973">
    <property type="entry name" value="ESPR"/>
</dbReference>
<dbReference type="EMBL" id="JAGKTC010000003">
    <property type="protein sequence ID" value="MBP3985299.1"/>
    <property type="molecule type" value="Genomic_DNA"/>
</dbReference>
<accession>A0A940X3K6</accession>